<protein>
    <recommendedName>
        <fullName evidence="3">Methyl-accepting chemotaxis protein</fullName>
    </recommendedName>
</protein>
<dbReference type="EMBL" id="LNCD01000128">
    <property type="protein sequence ID" value="KWV43474.1"/>
    <property type="molecule type" value="Genomic_DNA"/>
</dbReference>
<dbReference type="Proteomes" id="UP000068164">
    <property type="component" value="Unassembled WGS sequence"/>
</dbReference>
<sequence length="118" mass="12442">MRKFKNISLATKLLLVTGTIISTVLVASNAVLIFETRHRVSDLVTRIASTEARAIASEIVSEISLLNGSVGATAASIGNGHGEHTLDRKGLISMLKANMTNPLALGSYFAEADKAFDG</sequence>
<name>A0A120FFX8_9HYPH</name>
<evidence type="ECO:0000313" key="2">
    <source>
        <dbReference type="Proteomes" id="UP000068164"/>
    </source>
</evidence>
<proteinExistence type="predicted"/>
<evidence type="ECO:0000313" key="1">
    <source>
        <dbReference type="EMBL" id="KWV43474.1"/>
    </source>
</evidence>
<keyword evidence="2" id="KW-1185">Reference proteome</keyword>
<dbReference type="RefSeq" id="WP_007539382.1">
    <property type="nucleotide sequence ID" value="NZ_LNCD01000128.1"/>
</dbReference>
<gene>
    <name evidence="1" type="ORF">AS026_19980</name>
</gene>
<organism evidence="1 2">
    <name type="scientific">Rhizobium altiplani</name>
    <dbReference type="NCBI Taxonomy" id="1864509"/>
    <lineage>
        <taxon>Bacteria</taxon>
        <taxon>Pseudomonadati</taxon>
        <taxon>Pseudomonadota</taxon>
        <taxon>Alphaproteobacteria</taxon>
        <taxon>Hyphomicrobiales</taxon>
        <taxon>Rhizobiaceae</taxon>
        <taxon>Rhizobium/Agrobacterium group</taxon>
        <taxon>Rhizobium</taxon>
    </lineage>
</organism>
<dbReference type="AlphaFoldDB" id="A0A120FFX8"/>
<reference evidence="1 2" key="1">
    <citation type="submission" date="2015-11" db="EMBL/GenBank/DDBJ databases">
        <title>Draft Genome Sequence of the Strain BR 10423 (Rhizobium sp.) isolated from nodules of Mimosa pudica.</title>
        <authorList>
            <person name="Barauna A.C."/>
            <person name="Zilli J.E."/>
            <person name="Simoes-Araujo J.L."/>
            <person name="Reis V.M."/>
            <person name="James E.K."/>
            <person name="Reis F.B.Jr."/>
            <person name="Rouws L.F."/>
            <person name="Passos S.R."/>
            <person name="Gois S.R."/>
        </authorList>
    </citation>
    <scope>NUCLEOTIDE SEQUENCE [LARGE SCALE GENOMIC DNA]</scope>
    <source>
        <strain evidence="1 2">BR10423</strain>
    </source>
</reference>
<dbReference type="OrthoDB" id="9875962at2"/>
<accession>A0A120FFX8</accession>
<evidence type="ECO:0008006" key="3">
    <source>
        <dbReference type="Google" id="ProtNLM"/>
    </source>
</evidence>
<comment type="caution">
    <text evidence="1">The sequence shown here is derived from an EMBL/GenBank/DDBJ whole genome shotgun (WGS) entry which is preliminary data.</text>
</comment>